<dbReference type="EMBL" id="SRXW01000001">
    <property type="protein sequence ID" value="TGY90041.1"/>
    <property type="molecule type" value="Genomic_DNA"/>
</dbReference>
<keyword evidence="3" id="KW-1185">Reference proteome</keyword>
<comment type="similarity">
    <text evidence="1">Belongs to the peptidase S58 family.</text>
</comment>
<dbReference type="PANTHER" id="PTHR36512:SF3">
    <property type="entry name" value="BLR5678 PROTEIN"/>
    <property type="match status" value="1"/>
</dbReference>
<dbReference type="InterPro" id="IPR005321">
    <property type="entry name" value="Peptidase_S58_DmpA"/>
</dbReference>
<dbReference type="CDD" id="cd02252">
    <property type="entry name" value="nylC_like"/>
    <property type="match status" value="1"/>
</dbReference>
<reference evidence="2 3" key="1">
    <citation type="journal article" date="2017" name="Int. J. Syst. Evol. Microbiol.">
        <title>Marinicauda algicola sp. nov., isolated from a marine red alga Rhodosorus marinus.</title>
        <authorList>
            <person name="Jeong S.E."/>
            <person name="Jeon S.H."/>
            <person name="Chun B.H."/>
            <person name="Kim D.W."/>
            <person name="Jeon C.O."/>
        </authorList>
    </citation>
    <scope>NUCLEOTIDE SEQUENCE [LARGE SCALE GENOMIC DNA]</scope>
    <source>
        <strain evidence="2 3">JCM 31718</strain>
    </source>
</reference>
<protein>
    <submittedName>
        <fullName evidence="2">Peptidase S58 family protein</fullName>
    </submittedName>
</protein>
<dbReference type="InterPro" id="IPR016117">
    <property type="entry name" value="ArgJ-like_dom_sf"/>
</dbReference>
<evidence type="ECO:0000313" key="2">
    <source>
        <dbReference type="EMBL" id="TGY90041.1"/>
    </source>
</evidence>
<gene>
    <name evidence="2" type="ORF">E5163_02615</name>
</gene>
<dbReference type="AlphaFoldDB" id="A0A4S2H3U1"/>
<sequence>MTTPGPHNAITDIDGLEVGQAQDARARTGVTVLHARRPVKAAIDVRGGGPGTRESDALAPGGLVGEVDAIVLSGGSVYGLAAADGVCAALGAKGRGFALADLPGVPASPIVPAAILYDLANGGDKAWGEHPPYRALGVEALSAASAGAVRLGRAGAGYGARAGTDAGGTGSASAITRDGYGVGALVCVNSFGAVCIPGTDAFWAHPFEIDGEFGGARPPANHRFDPQDWGAAKLDPRPGGNTTIAIVATDAALDRDGLRRLAVMAQDGLARAIRPVHSPFDGDVVFAVSTGARPLAEPAALTIARLGALAADTLARAVARGVYEAGRQSGEPGSARSC</sequence>
<dbReference type="OrthoDB" id="9808347at2"/>
<dbReference type="Proteomes" id="UP000308054">
    <property type="component" value="Unassembled WGS sequence"/>
</dbReference>
<dbReference type="SUPFAM" id="SSF56266">
    <property type="entry name" value="DmpA/ArgJ-like"/>
    <property type="match status" value="1"/>
</dbReference>
<evidence type="ECO:0000313" key="3">
    <source>
        <dbReference type="Proteomes" id="UP000308054"/>
    </source>
</evidence>
<dbReference type="Pfam" id="PF03576">
    <property type="entry name" value="Peptidase_S58"/>
    <property type="match status" value="1"/>
</dbReference>
<dbReference type="RefSeq" id="WP_135994538.1">
    <property type="nucleotide sequence ID" value="NZ_CP071057.1"/>
</dbReference>
<name>A0A4S2H3U1_9PROT</name>
<evidence type="ECO:0000256" key="1">
    <source>
        <dbReference type="ARBA" id="ARBA00007068"/>
    </source>
</evidence>
<dbReference type="GO" id="GO:0004177">
    <property type="term" value="F:aminopeptidase activity"/>
    <property type="evidence" value="ECO:0007669"/>
    <property type="project" value="TreeGrafter"/>
</dbReference>
<proteinExistence type="inferred from homology"/>
<accession>A0A4S2H3U1</accession>
<dbReference type="PANTHER" id="PTHR36512">
    <property type="entry name" value="D-AMINOPEPTIDASE"/>
    <property type="match status" value="1"/>
</dbReference>
<dbReference type="Gene3D" id="3.60.70.12">
    <property type="entry name" value="L-amino peptidase D-ALA esterase/amidase"/>
    <property type="match status" value="1"/>
</dbReference>
<comment type="caution">
    <text evidence="2">The sequence shown here is derived from an EMBL/GenBank/DDBJ whole genome shotgun (WGS) entry which is preliminary data.</text>
</comment>
<organism evidence="2 3">
    <name type="scientific">Marinicauda algicola</name>
    <dbReference type="NCBI Taxonomy" id="2029849"/>
    <lineage>
        <taxon>Bacteria</taxon>
        <taxon>Pseudomonadati</taxon>
        <taxon>Pseudomonadota</taxon>
        <taxon>Alphaproteobacteria</taxon>
        <taxon>Maricaulales</taxon>
        <taxon>Maricaulaceae</taxon>
        <taxon>Marinicauda</taxon>
    </lineage>
</organism>